<gene>
    <name evidence="1" type="ORF">AKJ43_02455</name>
</gene>
<dbReference type="AlphaFoldDB" id="A0A133V6P9"/>
<dbReference type="Pfam" id="PF13483">
    <property type="entry name" value="Lactamase_B_3"/>
    <property type="match status" value="1"/>
</dbReference>
<evidence type="ECO:0000313" key="1">
    <source>
        <dbReference type="EMBL" id="KXB02114.1"/>
    </source>
</evidence>
<organism evidence="1 2">
    <name type="scientific">candidate division MSBL1 archaeon SCGC-AAA261D19</name>
    <dbReference type="NCBI Taxonomy" id="1698273"/>
    <lineage>
        <taxon>Archaea</taxon>
        <taxon>Methanobacteriati</taxon>
        <taxon>Methanobacteriota</taxon>
        <taxon>candidate division MSBL1</taxon>
    </lineage>
</organism>
<dbReference type="PATRIC" id="fig|1698273.3.peg.394"/>
<dbReference type="PANTHER" id="PTHR42967:SF1">
    <property type="entry name" value="MBL FOLD METALLO-HYDROLASE"/>
    <property type="match status" value="1"/>
</dbReference>
<dbReference type="PANTHER" id="PTHR42967">
    <property type="entry name" value="METAL DEPENDENT HYDROLASE"/>
    <property type="match status" value="1"/>
</dbReference>
<dbReference type="Gene3D" id="3.60.15.10">
    <property type="entry name" value="Ribonuclease Z/Hydroxyacylglutathione hydrolase-like"/>
    <property type="match status" value="1"/>
</dbReference>
<protein>
    <recommendedName>
        <fullName evidence="3">Zn-dependent hydrolase</fullName>
    </recommendedName>
</protein>
<accession>A0A133V6P9</accession>
<name>A0A133V6P9_9EURY</name>
<evidence type="ECO:0000313" key="2">
    <source>
        <dbReference type="Proteomes" id="UP000070400"/>
    </source>
</evidence>
<dbReference type="SUPFAM" id="SSF56281">
    <property type="entry name" value="Metallo-hydrolase/oxidoreductase"/>
    <property type="match status" value="1"/>
</dbReference>
<dbReference type="InterPro" id="IPR036866">
    <property type="entry name" value="RibonucZ/Hydroxyglut_hydro"/>
</dbReference>
<dbReference type="EMBL" id="LHXX01000025">
    <property type="protein sequence ID" value="KXB02114.1"/>
    <property type="molecule type" value="Genomic_DNA"/>
</dbReference>
<evidence type="ECO:0008006" key="3">
    <source>
        <dbReference type="Google" id="ProtNLM"/>
    </source>
</evidence>
<dbReference type="Proteomes" id="UP000070400">
    <property type="component" value="Unassembled WGS sequence"/>
</dbReference>
<proteinExistence type="predicted"/>
<comment type="caution">
    <text evidence="1">The sequence shown here is derived from an EMBL/GenBank/DDBJ whole genome shotgun (WGS) entry which is preliminary data.</text>
</comment>
<keyword evidence="2" id="KW-1185">Reference proteome</keyword>
<reference evidence="1 2" key="1">
    <citation type="journal article" date="2016" name="Sci. Rep.">
        <title>Metabolic traits of an uncultured archaeal lineage -MSBL1- from brine pools of the Red Sea.</title>
        <authorList>
            <person name="Mwirichia R."/>
            <person name="Alam I."/>
            <person name="Rashid M."/>
            <person name="Vinu M."/>
            <person name="Ba-Alawi W."/>
            <person name="Anthony Kamau A."/>
            <person name="Kamanda Ngugi D."/>
            <person name="Goker M."/>
            <person name="Klenk H.P."/>
            <person name="Bajic V."/>
            <person name="Stingl U."/>
        </authorList>
    </citation>
    <scope>NUCLEOTIDE SEQUENCE [LARGE SCALE GENOMIC DNA]</scope>
    <source>
        <strain evidence="1">SCGC-AAA261D19</strain>
    </source>
</reference>
<sequence length="214" mass="23250">MVSLNWYGQACFEISNSSTVVTDPHDGDSIGLGAPQLEADIVTVSHDHYDHSSGVELVSKAATVTVEESGEEVVGGVNIRGFESYHDKSEGEERGKNLIFTIDLDGIRICHLGDLGHMLDSEKIEQLGDVDVLLTPVGGNFTIDGSEAAEITEEIDPQVVVPMHYKINGLQVPISGSEEFLDSLNEEYGLEERGELRLKALPEEKKVVKLACKV</sequence>